<protein>
    <submittedName>
        <fullName evidence="1">Uncharacterized protein</fullName>
    </submittedName>
</protein>
<evidence type="ECO:0000313" key="1">
    <source>
        <dbReference type="EMBL" id="CAK7938107.1"/>
    </source>
</evidence>
<gene>
    <name evidence="1" type="ORF">PM001_LOCUS23257</name>
</gene>
<accession>A0AAV1UWJ0</accession>
<dbReference type="EMBL" id="CAKLBY020000229">
    <property type="protein sequence ID" value="CAK7938107.1"/>
    <property type="molecule type" value="Genomic_DNA"/>
</dbReference>
<evidence type="ECO:0000313" key="2">
    <source>
        <dbReference type="Proteomes" id="UP001162060"/>
    </source>
</evidence>
<organism evidence="1 2">
    <name type="scientific">Peronospora matthiolae</name>
    <dbReference type="NCBI Taxonomy" id="2874970"/>
    <lineage>
        <taxon>Eukaryota</taxon>
        <taxon>Sar</taxon>
        <taxon>Stramenopiles</taxon>
        <taxon>Oomycota</taxon>
        <taxon>Peronosporomycetes</taxon>
        <taxon>Peronosporales</taxon>
        <taxon>Peronosporaceae</taxon>
        <taxon>Peronospora</taxon>
    </lineage>
</organism>
<reference evidence="1" key="1">
    <citation type="submission" date="2024-01" db="EMBL/GenBank/DDBJ databases">
        <authorList>
            <person name="Webb A."/>
        </authorList>
    </citation>
    <scope>NUCLEOTIDE SEQUENCE</scope>
    <source>
        <strain evidence="1">Pm1</strain>
    </source>
</reference>
<comment type="caution">
    <text evidence="1">The sequence shown here is derived from an EMBL/GenBank/DDBJ whole genome shotgun (WGS) entry which is preliminary data.</text>
</comment>
<dbReference type="Proteomes" id="UP001162060">
    <property type="component" value="Unassembled WGS sequence"/>
</dbReference>
<proteinExistence type="predicted"/>
<sequence length="35" mass="3758">MRMADDGDDVLGHINKIKTLAEQLNAVGNTASEDD</sequence>
<dbReference type="AlphaFoldDB" id="A0AAV1UWJ0"/>
<name>A0AAV1UWJ0_9STRA</name>